<reference evidence="2" key="1">
    <citation type="submission" date="2020-08" db="EMBL/GenBank/DDBJ databases">
        <title>Chromosome-level assembly of Southern catfish (Silurus meridionalis) provides insights into visual adaptation to the nocturnal and benthic lifestyles.</title>
        <authorList>
            <person name="Zhang Y."/>
            <person name="Wang D."/>
            <person name="Peng Z."/>
        </authorList>
    </citation>
    <scope>NUCLEOTIDE SEQUENCE</scope>
    <source>
        <strain evidence="2">SWU-2019-XX</strain>
        <tissue evidence="2">Muscle</tissue>
    </source>
</reference>
<dbReference type="PANTHER" id="PTHR41693">
    <property type="entry name" value="HEME-BINDING PROTEIN 1"/>
    <property type="match status" value="1"/>
</dbReference>
<dbReference type="AlphaFoldDB" id="A0A8T0B2J5"/>
<accession>A0A8T0B2J5</accession>
<comment type="caution">
    <text evidence="2">The sequence shown here is derived from an EMBL/GenBank/DDBJ whole genome shotgun (WGS) entry which is preliminary data.</text>
</comment>
<dbReference type="EMBL" id="JABFDY010000014">
    <property type="protein sequence ID" value="KAF7698191.1"/>
    <property type="molecule type" value="Genomic_DNA"/>
</dbReference>
<protein>
    <submittedName>
        <fullName evidence="2">Uncharacterized protein</fullName>
    </submittedName>
</protein>
<feature type="signal peptide" evidence="1">
    <location>
        <begin position="1"/>
        <end position="19"/>
    </location>
</feature>
<keyword evidence="1" id="KW-0732">Signal</keyword>
<evidence type="ECO:0000313" key="3">
    <source>
        <dbReference type="Proteomes" id="UP000606274"/>
    </source>
</evidence>
<dbReference type="PANTHER" id="PTHR41693:SF2">
    <property type="entry name" value="BIOGENESIS OF LYSOSOME-RELATED ORGANELLES COMPLEX 1 SUBUNIT 2"/>
    <property type="match status" value="1"/>
</dbReference>
<feature type="chain" id="PRO_5035813704" evidence="1">
    <location>
        <begin position="20"/>
        <end position="161"/>
    </location>
</feature>
<evidence type="ECO:0000313" key="2">
    <source>
        <dbReference type="EMBL" id="KAF7698191.1"/>
    </source>
</evidence>
<evidence type="ECO:0000256" key="1">
    <source>
        <dbReference type="SAM" id="SignalP"/>
    </source>
</evidence>
<dbReference type="OrthoDB" id="9901503at2759"/>
<keyword evidence="3" id="KW-1185">Reference proteome</keyword>
<organism evidence="2 3">
    <name type="scientific">Silurus meridionalis</name>
    <name type="common">Southern catfish</name>
    <name type="synonym">Silurus soldatovi meridionalis</name>
    <dbReference type="NCBI Taxonomy" id="175797"/>
    <lineage>
        <taxon>Eukaryota</taxon>
        <taxon>Metazoa</taxon>
        <taxon>Chordata</taxon>
        <taxon>Craniata</taxon>
        <taxon>Vertebrata</taxon>
        <taxon>Euteleostomi</taxon>
        <taxon>Actinopterygii</taxon>
        <taxon>Neopterygii</taxon>
        <taxon>Teleostei</taxon>
        <taxon>Ostariophysi</taxon>
        <taxon>Siluriformes</taxon>
        <taxon>Siluridae</taxon>
        <taxon>Silurus</taxon>
    </lineage>
</organism>
<sequence>MMRLKRDLILLVLISLCVGQKKKNTREAWKHTEKTHDKSCTNLTQVLDNWKYAIMHQVKNLLVNDHISVLPDYGRIRPLSDAVDDLYNQFNTLKHSLEKLTRKFDGVEDFVDELQAGKIPKAWMWQEPRRPHVRMPTQIPMRAPVRGNWVRRARARRIPGT</sequence>
<proteinExistence type="predicted"/>
<name>A0A8T0B2J5_SILME</name>
<dbReference type="Proteomes" id="UP000606274">
    <property type="component" value="Unassembled WGS sequence"/>
</dbReference>
<gene>
    <name evidence="2" type="ORF">HF521_004701</name>
</gene>